<keyword evidence="4" id="KW-0735">Signal-anchor</keyword>
<dbReference type="InterPro" id="IPR004263">
    <property type="entry name" value="Exostosin"/>
</dbReference>
<gene>
    <name evidence="7" type="ORF">Pyn_16402</name>
</gene>
<proteinExistence type="inferred from homology"/>
<keyword evidence="4" id="KW-0812">Transmembrane</keyword>
<accession>A0A314YZK9</accession>
<sequence length="268" mass="30689">MTRERKATNLVPLKPENIFACHEVSESQFIRFITCFCSVALAMISRERLMDFSETQGFVCMYFEPLVKSRQKQLPFLSSEVSQVDAIRSSKRSELACQVSNSSKKLGSLRKMKTMACDSTQALLRVFMYELPPEFHFGLLGWKGKENQTWPNVSIPSRIPHYPGGLNLQHSIEYWLTLDLLSSNIPTVVRPCTVVRVHNSSEADVIFVPFFSSLSYNRHSKLHGKEKVSVNKMLQNKLVQFLKGRDEWKRKGGKDHLIVAHHPNSMLV</sequence>
<comment type="similarity">
    <text evidence="2">Belongs to the glycosyltransferase 47 family.</text>
</comment>
<keyword evidence="3" id="KW-0328">Glycosyltransferase</keyword>
<evidence type="ECO:0000313" key="7">
    <source>
        <dbReference type="EMBL" id="PQQ10201.1"/>
    </source>
</evidence>
<evidence type="ECO:0000256" key="4">
    <source>
        <dbReference type="ARBA" id="ARBA00022968"/>
    </source>
</evidence>
<evidence type="ECO:0000256" key="1">
    <source>
        <dbReference type="ARBA" id="ARBA00004323"/>
    </source>
</evidence>
<keyword evidence="7" id="KW-0808">Transferase</keyword>
<protein>
    <submittedName>
        <fullName evidence="7">Putative arabinosyltransferase ARAD1</fullName>
    </submittedName>
</protein>
<dbReference type="AlphaFoldDB" id="A0A314YZK9"/>
<dbReference type="Proteomes" id="UP000250321">
    <property type="component" value="Unassembled WGS sequence"/>
</dbReference>
<evidence type="ECO:0000256" key="5">
    <source>
        <dbReference type="ARBA" id="ARBA00023034"/>
    </source>
</evidence>
<organism evidence="7 8">
    <name type="scientific">Prunus yedoensis var. nudiflora</name>
    <dbReference type="NCBI Taxonomy" id="2094558"/>
    <lineage>
        <taxon>Eukaryota</taxon>
        <taxon>Viridiplantae</taxon>
        <taxon>Streptophyta</taxon>
        <taxon>Embryophyta</taxon>
        <taxon>Tracheophyta</taxon>
        <taxon>Spermatophyta</taxon>
        <taxon>Magnoliopsida</taxon>
        <taxon>eudicotyledons</taxon>
        <taxon>Gunneridae</taxon>
        <taxon>Pentapetalae</taxon>
        <taxon>rosids</taxon>
        <taxon>fabids</taxon>
        <taxon>Rosales</taxon>
        <taxon>Rosaceae</taxon>
        <taxon>Amygdaloideae</taxon>
        <taxon>Amygdaleae</taxon>
        <taxon>Prunus</taxon>
    </lineage>
</organism>
<name>A0A314YZK9_PRUYE</name>
<evidence type="ECO:0000256" key="3">
    <source>
        <dbReference type="ARBA" id="ARBA00022676"/>
    </source>
</evidence>
<dbReference type="STRING" id="2094558.A0A314YZK9"/>
<dbReference type="InterPro" id="IPR040911">
    <property type="entry name" value="Exostosin_GT47"/>
</dbReference>
<evidence type="ECO:0000259" key="6">
    <source>
        <dbReference type="Pfam" id="PF03016"/>
    </source>
</evidence>
<dbReference type="EMBL" id="PJQY01000538">
    <property type="protein sequence ID" value="PQQ10201.1"/>
    <property type="molecule type" value="Genomic_DNA"/>
</dbReference>
<dbReference type="OrthoDB" id="1924787at2759"/>
<feature type="domain" description="Exostosin GT47" evidence="6">
    <location>
        <begin position="123"/>
        <end position="265"/>
    </location>
</feature>
<dbReference type="PANTHER" id="PTHR11062">
    <property type="entry name" value="EXOSTOSIN HEPARAN SULFATE GLYCOSYLTRANSFERASE -RELATED"/>
    <property type="match status" value="1"/>
</dbReference>
<reference evidence="7 8" key="1">
    <citation type="submission" date="2018-02" db="EMBL/GenBank/DDBJ databases">
        <title>Draft genome of wild Prunus yedoensis var. nudiflora.</title>
        <authorList>
            <person name="Baek S."/>
            <person name="Kim J.-H."/>
            <person name="Choi K."/>
            <person name="Kim G.-B."/>
            <person name="Cho A."/>
            <person name="Jang H."/>
            <person name="Shin C.-H."/>
            <person name="Yu H.-J."/>
            <person name="Mun J.-H."/>
        </authorList>
    </citation>
    <scope>NUCLEOTIDE SEQUENCE [LARGE SCALE GENOMIC DNA]</scope>
    <source>
        <strain evidence="8">cv. Jeju island</strain>
        <tissue evidence="7">Leaf</tissue>
    </source>
</reference>
<dbReference type="GO" id="GO:0000139">
    <property type="term" value="C:Golgi membrane"/>
    <property type="evidence" value="ECO:0007669"/>
    <property type="project" value="UniProtKB-SubCell"/>
</dbReference>
<dbReference type="GO" id="GO:0016757">
    <property type="term" value="F:glycosyltransferase activity"/>
    <property type="evidence" value="ECO:0007669"/>
    <property type="project" value="UniProtKB-KW"/>
</dbReference>
<evidence type="ECO:0000256" key="2">
    <source>
        <dbReference type="ARBA" id="ARBA00010271"/>
    </source>
</evidence>
<comment type="caution">
    <text evidence="7">The sequence shown here is derived from an EMBL/GenBank/DDBJ whole genome shotgun (WGS) entry which is preliminary data.</text>
</comment>
<keyword evidence="5" id="KW-0333">Golgi apparatus</keyword>
<dbReference type="Pfam" id="PF03016">
    <property type="entry name" value="Exostosin_GT47"/>
    <property type="match status" value="1"/>
</dbReference>
<keyword evidence="8" id="KW-1185">Reference proteome</keyword>
<dbReference type="PANTHER" id="PTHR11062:SF249">
    <property type="entry name" value="OS08G0438600 PROTEIN"/>
    <property type="match status" value="1"/>
</dbReference>
<evidence type="ECO:0000313" key="8">
    <source>
        <dbReference type="Proteomes" id="UP000250321"/>
    </source>
</evidence>
<comment type="subcellular location">
    <subcellularLocation>
        <location evidence="1">Golgi apparatus membrane</location>
        <topology evidence="1">Single-pass type II membrane protein</topology>
    </subcellularLocation>
</comment>